<dbReference type="OrthoDB" id="5292641at2759"/>
<dbReference type="AlphaFoldDB" id="W7HNU6"/>
<sequence>MDPEFFEIFPVLSTLSRKDDFPTSIPMGRLMRNNLFIPGVEANTFVYEGSAGLVPSPDIIYEDSADLVSPPDTADIIDLPIPLPTKWSPFGEEGLIRDSGYGSGSSGAIGQAGTLSQYIQGSDYCDRRSEVELGYRCVSGPNGDLEFKRGVGRRSCSDTASSQGSNPYPHNPSTNLPRELTTRPGTTGPAAYLLKHEQSGNGVLLGSDGQPLQVVPMQRQTYFGDITFLHPVPYAHYGCCADHGAGSQDQEKCSYNISYVEPGLDAGQPQLNINPIRGMSGIPQLSTDIIPAFDMGHYAHILQLPDRAEDVIVYFNSICSCAALASGQIDWVQESFVETKFLFDGLDDCIFQMCEALNKERLVDQENRLVYGYLVFETRCGHRMPAVTAVREWWETIENARRYLRRLYSLAYGHALHKGRVEAVWRAIGQYRDNWANELFSASIDDSWEITEDHVEEIKLYHFFNREVQRLLMGAEKDLFLVGRLQNIITAFAGSVFKAQEKWDEVAGRFQALLLRSPGFDSF</sequence>
<gene>
    <name evidence="2" type="ORF">DRE_06447</name>
</gene>
<reference evidence="2 3" key="1">
    <citation type="submission" date="2013-05" db="EMBL/GenBank/DDBJ databases">
        <title>Drechslerella stenobrocha genome reveals carnivorous origination and mechanical trapping mechanism of predatory fungi.</title>
        <authorList>
            <person name="Liu X."/>
            <person name="Zhang W."/>
            <person name="Liu K."/>
        </authorList>
    </citation>
    <scope>NUCLEOTIDE SEQUENCE [LARGE SCALE GENOMIC DNA]</scope>
    <source>
        <strain evidence="2 3">248</strain>
    </source>
</reference>
<keyword evidence="3" id="KW-1185">Reference proteome</keyword>
<evidence type="ECO:0000313" key="2">
    <source>
        <dbReference type="EMBL" id="EWC44809.1"/>
    </source>
</evidence>
<feature type="region of interest" description="Disordered" evidence="1">
    <location>
        <begin position="148"/>
        <end position="188"/>
    </location>
</feature>
<dbReference type="EMBL" id="KI966434">
    <property type="protein sequence ID" value="EWC44809.1"/>
    <property type="molecule type" value="Genomic_DNA"/>
</dbReference>
<protein>
    <submittedName>
        <fullName evidence="2">Uncharacterized protein</fullName>
    </submittedName>
</protein>
<name>W7HNU6_9PEZI</name>
<feature type="compositionally biased region" description="Polar residues" evidence="1">
    <location>
        <begin position="157"/>
        <end position="176"/>
    </location>
</feature>
<organism evidence="2 3">
    <name type="scientific">Drechslerella stenobrocha 248</name>
    <dbReference type="NCBI Taxonomy" id="1043628"/>
    <lineage>
        <taxon>Eukaryota</taxon>
        <taxon>Fungi</taxon>
        <taxon>Dikarya</taxon>
        <taxon>Ascomycota</taxon>
        <taxon>Pezizomycotina</taxon>
        <taxon>Orbiliomycetes</taxon>
        <taxon>Orbiliales</taxon>
        <taxon>Orbiliaceae</taxon>
        <taxon>Drechslerella</taxon>
    </lineage>
</organism>
<proteinExistence type="predicted"/>
<evidence type="ECO:0000256" key="1">
    <source>
        <dbReference type="SAM" id="MobiDB-lite"/>
    </source>
</evidence>
<dbReference type="Proteomes" id="UP000024837">
    <property type="component" value="Unassembled WGS sequence"/>
</dbReference>
<dbReference type="HOGENOM" id="CLU_520765_0_0_1"/>
<accession>W7HNU6</accession>
<evidence type="ECO:0000313" key="3">
    <source>
        <dbReference type="Proteomes" id="UP000024837"/>
    </source>
</evidence>